<keyword evidence="11" id="KW-0540">Nuclease</keyword>
<dbReference type="PROSITE" id="PS51432">
    <property type="entry name" value="AP_NUCLEASE_F2_4"/>
    <property type="match status" value="1"/>
</dbReference>
<dbReference type="Pfam" id="PF01261">
    <property type="entry name" value="AP_endonuc_2"/>
    <property type="match status" value="1"/>
</dbReference>
<dbReference type="STRING" id="1314674.A0A0D7BF50"/>
<dbReference type="NCBIfam" id="NF002199">
    <property type="entry name" value="PRK01060.1-4"/>
    <property type="match status" value="1"/>
</dbReference>
<dbReference type="PANTHER" id="PTHR21445:SF0">
    <property type="entry name" value="APURINIC-APYRIMIDINIC ENDONUCLEASE"/>
    <property type="match status" value="1"/>
</dbReference>
<protein>
    <recommendedName>
        <fullName evidence="3">Apurinic-apyrimidinic endonuclease 1</fullName>
    </recommendedName>
</protein>
<reference evidence="11 12" key="1">
    <citation type="journal article" date="2015" name="Fungal Genet. Biol.">
        <title>Evolution of novel wood decay mechanisms in Agaricales revealed by the genome sequences of Fistulina hepatica and Cylindrobasidium torrendii.</title>
        <authorList>
            <person name="Floudas D."/>
            <person name="Held B.W."/>
            <person name="Riley R."/>
            <person name="Nagy L.G."/>
            <person name="Koehler G."/>
            <person name="Ransdell A.S."/>
            <person name="Younus H."/>
            <person name="Chow J."/>
            <person name="Chiniquy J."/>
            <person name="Lipzen A."/>
            <person name="Tritt A."/>
            <person name="Sun H."/>
            <person name="Haridas S."/>
            <person name="LaButti K."/>
            <person name="Ohm R.A."/>
            <person name="Kues U."/>
            <person name="Blanchette R.A."/>
            <person name="Grigoriev I.V."/>
            <person name="Minto R.E."/>
            <person name="Hibbett D.S."/>
        </authorList>
    </citation>
    <scope>NUCLEOTIDE SEQUENCE [LARGE SCALE GENOMIC DNA]</scope>
    <source>
        <strain evidence="11 12">FP15055 ss-10</strain>
    </source>
</reference>
<dbReference type="PROSITE" id="PS00729">
    <property type="entry name" value="AP_NUCLEASE_F2_1"/>
    <property type="match status" value="1"/>
</dbReference>
<dbReference type="SMART" id="SM00518">
    <property type="entry name" value="AP2Ec"/>
    <property type="match status" value="1"/>
</dbReference>
<dbReference type="SUPFAM" id="SSF51658">
    <property type="entry name" value="Xylose isomerase-like"/>
    <property type="match status" value="1"/>
</dbReference>
<feature type="domain" description="Xylose isomerase-like TIM barrel" evidence="10">
    <location>
        <begin position="66"/>
        <end position="328"/>
    </location>
</feature>
<dbReference type="NCBIfam" id="TIGR00587">
    <property type="entry name" value="nfo"/>
    <property type="match status" value="1"/>
</dbReference>
<evidence type="ECO:0000256" key="6">
    <source>
        <dbReference type="ARBA" id="ARBA00022801"/>
    </source>
</evidence>
<dbReference type="PROSITE" id="PS00730">
    <property type="entry name" value="AP_NUCLEASE_F2_2"/>
    <property type="match status" value="1"/>
</dbReference>
<keyword evidence="5" id="KW-0227">DNA damage</keyword>
<evidence type="ECO:0000256" key="9">
    <source>
        <dbReference type="SAM" id="MobiDB-lite"/>
    </source>
</evidence>
<evidence type="ECO:0000256" key="4">
    <source>
        <dbReference type="ARBA" id="ARBA00022723"/>
    </source>
</evidence>
<dbReference type="PROSITE" id="PS00731">
    <property type="entry name" value="AP_NUCLEASE_F2_3"/>
    <property type="match status" value="1"/>
</dbReference>
<dbReference type="GO" id="GO:0006284">
    <property type="term" value="P:base-excision repair"/>
    <property type="evidence" value="ECO:0007669"/>
    <property type="project" value="TreeGrafter"/>
</dbReference>
<evidence type="ECO:0000313" key="12">
    <source>
        <dbReference type="Proteomes" id="UP000054007"/>
    </source>
</evidence>
<comment type="cofactor">
    <cofactor evidence="1">
        <name>Zn(2+)</name>
        <dbReference type="ChEBI" id="CHEBI:29105"/>
    </cofactor>
</comment>
<dbReference type="GO" id="GO:0005634">
    <property type="term" value="C:nucleus"/>
    <property type="evidence" value="ECO:0007669"/>
    <property type="project" value="TreeGrafter"/>
</dbReference>
<feature type="compositionally biased region" description="Basic residues" evidence="9">
    <location>
        <begin position="353"/>
        <end position="367"/>
    </location>
</feature>
<dbReference type="InterPro" id="IPR001719">
    <property type="entry name" value="AP_endonuc_2"/>
</dbReference>
<dbReference type="OrthoDB" id="7663182at2759"/>
<evidence type="ECO:0000256" key="5">
    <source>
        <dbReference type="ARBA" id="ARBA00022763"/>
    </source>
</evidence>
<sequence length="397" mass="43615">MAKTRARLASSLPEHTEEEPQTKRVRPNTETSRNSEAPPLRPRVDSPWKIGAHVSAAGGIENAVSNALAIGANAFALFLKSQRKWTSPDLKETTIEAFKERMDKHGYDPKHVLPHGSYLINMGNPDADKRAKSYECFLDDLARCSRLGLTLYNFHPGSTVGEATTAESIAYIAECLNRAHQDPSTGSVVTVIENMAGAGNIIGGEFSHLRDIVQLVEDKTRVGVCLDTCHMFAAGYDIRTKEAWEKTISDFDSIVGIQYLRGIHLNDSMTELGSHKDRHDNIGCGHIGFAAFRHIVSDVRTQGIPIVLETPSLEDPEVWATEIEMLQKAPGMSGENIWEEHAAAIKAVVKGSGKGKGKEKEKKKKVATKVAKVPAKARGRKKKVQEEEEEDCSDDAH</sequence>
<keyword evidence="11" id="KW-0255">Endonuclease</keyword>
<proteinExistence type="inferred from homology"/>
<dbReference type="InterPro" id="IPR036237">
    <property type="entry name" value="Xyl_isomerase-like_sf"/>
</dbReference>
<dbReference type="Gene3D" id="3.20.20.150">
    <property type="entry name" value="Divalent-metal-dependent TIM barrel enzymes"/>
    <property type="match status" value="1"/>
</dbReference>
<dbReference type="GO" id="GO:0008081">
    <property type="term" value="F:phosphoric diester hydrolase activity"/>
    <property type="evidence" value="ECO:0007669"/>
    <property type="project" value="TreeGrafter"/>
</dbReference>
<dbReference type="Proteomes" id="UP000054007">
    <property type="component" value="Unassembled WGS sequence"/>
</dbReference>
<dbReference type="GO" id="GO:0005739">
    <property type="term" value="C:mitochondrion"/>
    <property type="evidence" value="ECO:0007669"/>
    <property type="project" value="TreeGrafter"/>
</dbReference>
<dbReference type="FunFam" id="3.20.20.150:FF:000001">
    <property type="entry name" value="Probable endonuclease 4"/>
    <property type="match status" value="1"/>
</dbReference>
<keyword evidence="4" id="KW-0479">Metal-binding</keyword>
<evidence type="ECO:0000256" key="7">
    <source>
        <dbReference type="ARBA" id="ARBA00022833"/>
    </source>
</evidence>
<dbReference type="InterPro" id="IPR018246">
    <property type="entry name" value="AP_endonuc_F2_Zn_BS"/>
</dbReference>
<gene>
    <name evidence="11" type="ORF">CYLTODRAFT_420985</name>
</gene>
<dbReference type="AlphaFoldDB" id="A0A0D7BF50"/>
<evidence type="ECO:0000256" key="8">
    <source>
        <dbReference type="ARBA" id="ARBA00023204"/>
    </source>
</evidence>
<keyword evidence="12" id="KW-1185">Reference proteome</keyword>
<evidence type="ECO:0000256" key="2">
    <source>
        <dbReference type="ARBA" id="ARBA00005340"/>
    </source>
</evidence>
<dbReference type="HAMAP" id="MF_00152">
    <property type="entry name" value="Nfo"/>
    <property type="match status" value="1"/>
</dbReference>
<evidence type="ECO:0000259" key="10">
    <source>
        <dbReference type="Pfam" id="PF01261"/>
    </source>
</evidence>
<organism evidence="11 12">
    <name type="scientific">Cylindrobasidium torrendii FP15055 ss-10</name>
    <dbReference type="NCBI Taxonomy" id="1314674"/>
    <lineage>
        <taxon>Eukaryota</taxon>
        <taxon>Fungi</taxon>
        <taxon>Dikarya</taxon>
        <taxon>Basidiomycota</taxon>
        <taxon>Agaricomycotina</taxon>
        <taxon>Agaricomycetes</taxon>
        <taxon>Agaricomycetidae</taxon>
        <taxon>Agaricales</taxon>
        <taxon>Marasmiineae</taxon>
        <taxon>Physalacriaceae</taxon>
        <taxon>Cylindrobasidium</taxon>
    </lineage>
</organism>
<dbReference type="EMBL" id="KN880489">
    <property type="protein sequence ID" value="KIY69167.1"/>
    <property type="molecule type" value="Genomic_DNA"/>
</dbReference>
<evidence type="ECO:0000256" key="3">
    <source>
        <dbReference type="ARBA" id="ARBA00021759"/>
    </source>
</evidence>
<dbReference type="GO" id="GO:0003677">
    <property type="term" value="F:DNA binding"/>
    <property type="evidence" value="ECO:0007669"/>
    <property type="project" value="InterPro"/>
</dbReference>
<evidence type="ECO:0000313" key="11">
    <source>
        <dbReference type="EMBL" id="KIY69167.1"/>
    </source>
</evidence>
<keyword evidence="7" id="KW-0862">Zinc</keyword>
<feature type="compositionally biased region" description="Acidic residues" evidence="9">
    <location>
        <begin position="386"/>
        <end position="397"/>
    </location>
</feature>
<dbReference type="InterPro" id="IPR013022">
    <property type="entry name" value="Xyl_isomerase-like_TIM-brl"/>
</dbReference>
<dbReference type="GO" id="GO:0003906">
    <property type="term" value="F:DNA-(apurinic or apyrimidinic site) endonuclease activity"/>
    <property type="evidence" value="ECO:0007669"/>
    <property type="project" value="TreeGrafter"/>
</dbReference>
<feature type="region of interest" description="Disordered" evidence="9">
    <location>
        <begin position="350"/>
        <end position="397"/>
    </location>
</feature>
<evidence type="ECO:0000256" key="1">
    <source>
        <dbReference type="ARBA" id="ARBA00001947"/>
    </source>
</evidence>
<comment type="similarity">
    <text evidence="2">Belongs to the AP endonuclease 2 family.</text>
</comment>
<accession>A0A0D7BF50</accession>
<feature type="region of interest" description="Disordered" evidence="9">
    <location>
        <begin position="1"/>
        <end position="46"/>
    </location>
</feature>
<name>A0A0D7BF50_9AGAR</name>
<keyword evidence="8" id="KW-0234">DNA repair</keyword>
<dbReference type="CDD" id="cd00019">
    <property type="entry name" value="AP2Ec"/>
    <property type="match status" value="1"/>
</dbReference>
<dbReference type="PANTHER" id="PTHR21445">
    <property type="entry name" value="ENDONUCLEASE IV ENDODEOXYRIBONUCLEASE IV"/>
    <property type="match status" value="1"/>
</dbReference>
<dbReference type="GO" id="GO:0008270">
    <property type="term" value="F:zinc ion binding"/>
    <property type="evidence" value="ECO:0007669"/>
    <property type="project" value="InterPro"/>
</dbReference>
<keyword evidence="6" id="KW-0378">Hydrolase</keyword>